<name>C5C212_BEUC1</name>
<reference evidence="3 4" key="1">
    <citation type="journal article" date="2009" name="Stand. Genomic Sci.">
        <title>Complete genome sequence of Beutenbergia cavernae type strain (HKI 0122).</title>
        <authorList>
            <person name="Land M."/>
            <person name="Pukall R."/>
            <person name="Abt B."/>
            <person name="Goker M."/>
            <person name="Rohde M."/>
            <person name="Glavina Del Rio T."/>
            <person name="Tice H."/>
            <person name="Copeland A."/>
            <person name="Cheng J.F."/>
            <person name="Lucas S."/>
            <person name="Chen F."/>
            <person name="Nolan M."/>
            <person name="Bruce D."/>
            <person name="Goodwin L."/>
            <person name="Pitluck S."/>
            <person name="Ivanova N."/>
            <person name="Mavromatis K."/>
            <person name="Ovchinnikova G."/>
            <person name="Pati A."/>
            <person name="Chen A."/>
            <person name="Palaniappan K."/>
            <person name="Hauser L."/>
            <person name="Chang Y.J."/>
            <person name="Jefferies C.C."/>
            <person name="Saunders E."/>
            <person name="Brettin T."/>
            <person name="Detter J.C."/>
            <person name="Han C."/>
            <person name="Chain P."/>
            <person name="Bristow J."/>
            <person name="Eisen J.A."/>
            <person name="Markowitz V."/>
            <person name="Hugenholtz P."/>
            <person name="Kyrpides N.C."/>
            <person name="Klenk H.P."/>
            <person name="Lapidus A."/>
        </authorList>
    </citation>
    <scope>NUCLEOTIDE SEQUENCE [LARGE SCALE GENOMIC DNA]</scope>
    <source>
        <strain evidence="4">ATCC BAA-8 / DSM 12333 / NBRC 16432</strain>
    </source>
</reference>
<dbReference type="STRING" id="471853.Bcav_3395"/>
<accession>C5C212</accession>
<dbReference type="RefSeq" id="WP_015883874.1">
    <property type="nucleotide sequence ID" value="NC_012669.1"/>
</dbReference>
<feature type="compositionally biased region" description="Low complexity" evidence="1">
    <location>
        <begin position="1"/>
        <end position="33"/>
    </location>
</feature>
<feature type="region of interest" description="Disordered" evidence="1">
    <location>
        <begin position="1"/>
        <end position="45"/>
    </location>
</feature>
<dbReference type="HOGENOM" id="CLU_1400084_0_0_11"/>
<evidence type="ECO:0000256" key="1">
    <source>
        <dbReference type="SAM" id="MobiDB-lite"/>
    </source>
</evidence>
<protein>
    <recommendedName>
        <fullName evidence="5">PH domain-containing protein</fullName>
    </recommendedName>
</protein>
<keyword evidence="2" id="KW-1133">Transmembrane helix</keyword>
<sequence length="194" mass="21327">MSQWPEPHQQQHEQQPYGQRHAQQPYQQQQYRPTAEGQPVGPPGDVVRLRMRTRTRVSLIAGPVLILLLAVAVLVDVAADMQVGSLVLGVVLLAVGAFAAVFGWRNVGAVWVIDAAGVRRTGWPFRAFAAWNDIADVKVGPYAVSLETPHGYELNGARAARPRLVIGLVNLEGRFGVGEHVQQRWAHARSLPPR</sequence>
<organism evidence="3 4">
    <name type="scientific">Beutenbergia cavernae (strain ATCC BAA-8 / DSM 12333 / CCUG 43141 / JCM 11478 / NBRC 16432 / NCIMB 13614 / HKI 0122)</name>
    <dbReference type="NCBI Taxonomy" id="471853"/>
    <lineage>
        <taxon>Bacteria</taxon>
        <taxon>Bacillati</taxon>
        <taxon>Actinomycetota</taxon>
        <taxon>Actinomycetes</taxon>
        <taxon>Micrococcales</taxon>
        <taxon>Beutenbergiaceae</taxon>
        <taxon>Beutenbergia</taxon>
    </lineage>
</organism>
<proteinExistence type="predicted"/>
<evidence type="ECO:0008006" key="5">
    <source>
        <dbReference type="Google" id="ProtNLM"/>
    </source>
</evidence>
<evidence type="ECO:0000256" key="2">
    <source>
        <dbReference type="SAM" id="Phobius"/>
    </source>
</evidence>
<keyword evidence="4" id="KW-1185">Reference proteome</keyword>
<keyword evidence="2" id="KW-0812">Transmembrane</keyword>
<keyword evidence="2" id="KW-0472">Membrane</keyword>
<evidence type="ECO:0000313" key="4">
    <source>
        <dbReference type="Proteomes" id="UP000007962"/>
    </source>
</evidence>
<dbReference type="KEGG" id="bcv:Bcav_3395"/>
<evidence type="ECO:0000313" key="3">
    <source>
        <dbReference type="EMBL" id="ACQ81637.1"/>
    </source>
</evidence>
<dbReference type="EMBL" id="CP001618">
    <property type="protein sequence ID" value="ACQ81637.1"/>
    <property type="molecule type" value="Genomic_DNA"/>
</dbReference>
<gene>
    <name evidence="3" type="ordered locus">Bcav_3395</name>
</gene>
<dbReference type="Proteomes" id="UP000007962">
    <property type="component" value="Chromosome"/>
</dbReference>
<feature type="transmembrane region" description="Helical" evidence="2">
    <location>
        <begin position="85"/>
        <end position="104"/>
    </location>
</feature>
<dbReference type="AlphaFoldDB" id="C5C212"/>
<feature type="transmembrane region" description="Helical" evidence="2">
    <location>
        <begin position="57"/>
        <end position="79"/>
    </location>
</feature>